<keyword evidence="4 5" id="KW-0472">Membrane</keyword>
<keyword evidence="2 5" id="KW-0812">Transmembrane</keyword>
<feature type="transmembrane region" description="Helical" evidence="5">
    <location>
        <begin position="351"/>
        <end position="373"/>
    </location>
</feature>
<evidence type="ECO:0000256" key="2">
    <source>
        <dbReference type="ARBA" id="ARBA00022692"/>
    </source>
</evidence>
<evidence type="ECO:0000256" key="3">
    <source>
        <dbReference type="ARBA" id="ARBA00022989"/>
    </source>
</evidence>
<dbReference type="InterPro" id="IPR050549">
    <property type="entry name" value="MFS_Trehalose_Transporter"/>
</dbReference>
<proteinExistence type="predicted"/>
<dbReference type="Proteomes" id="UP000235965">
    <property type="component" value="Unassembled WGS sequence"/>
</dbReference>
<keyword evidence="3 5" id="KW-1133">Transmembrane helix</keyword>
<dbReference type="SUPFAM" id="SSF103473">
    <property type="entry name" value="MFS general substrate transporter"/>
    <property type="match status" value="1"/>
</dbReference>
<evidence type="ECO:0000256" key="5">
    <source>
        <dbReference type="SAM" id="Phobius"/>
    </source>
</evidence>
<dbReference type="OrthoDB" id="6612291at2759"/>
<evidence type="ECO:0000256" key="1">
    <source>
        <dbReference type="ARBA" id="ARBA00004141"/>
    </source>
</evidence>
<organism evidence="7 8">
    <name type="scientific">Cryptotermes secundus</name>
    <dbReference type="NCBI Taxonomy" id="105785"/>
    <lineage>
        <taxon>Eukaryota</taxon>
        <taxon>Metazoa</taxon>
        <taxon>Ecdysozoa</taxon>
        <taxon>Arthropoda</taxon>
        <taxon>Hexapoda</taxon>
        <taxon>Insecta</taxon>
        <taxon>Pterygota</taxon>
        <taxon>Neoptera</taxon>
        <taxon>Polyneoptera</taxon>
        <taxon>Dictyoptera</taxon>
        <taxon>Blattodea</taxon>
        <taxon>Blattoidea</taxon>
        <taxon>Termitoidae</taxon>
        <taxon>Kalotermitidae</taxon>
        <taxon>Cryptotermitinae</taxon>
        <taxon>Cryptotermes</taxon>
    </lineage>
</organism>
<feature type="transmembrane region" description="Helical" evidence="5">
    <location>
        <begin position="417"/>
        <end position="435"/>
    </location>
</feature>
<reference evidence="7 8" key="1">
    <citation type="submission" date="2017-12" db="EMBL/GenBank/DDBJ databases">
        <title>Hemimetabolous genomes reveal molecular basis of termite eusociality.</title>
        <authorList>
            <person name="Harrison M.C."/>
            <person name="Jongepier E."/>
            <person name="Robertson H.M."/>
            <person name="Arning N."/>
            <person name="Bitard-Feildel T."/>
            <person name="Chao H."/>
            <person name="Childers C.P."/>
            <person name="Dinh H."/>
            <person name="Doddapaneni H."/>
            <person name="Dugan S."/>
            <person name="Gowin J."/>
            <person name="Greiner C."/>
            <person name="Han Y."/>
            <person name="Hu H."/>
            <person name="Hughes D.S.T."/>
            <person name="Huylmans A.-K."/>
            <person name="Kemena C."/>
            <person name="Kremer L.P.M."/>
            <person name="Lee S.L."/>
            <person name="Lopez-Ezquerra A."/>
            <person name="Mallet L."/>
            <person name="Monroy-Kuhn J.M."/>
            <person name="Moser A."/>
            <person name="Murali S.C."/>
            <person name="Muzny D.M."/>
            <person name="Otani S."/>
            <person name="Piulachs M.-D."/>
            <person name="Poelchau M."/>
            <person name="Qu J."/>
            <person name="Schaub F."/>
            <person name="Wada-Katsumata A."/>
            <person name="Worley K.C."/>
            <person name="Xie Q."/>
            <person name="Ylla G."/>
            <person name="Poulsen M."/>
            <person name="Gibbs R.A."/>
            <person name="Schal C."/>
            <person name="Richards S."/>
            <person name="Belles X."/>
            <person name="Korb J."/>
            <person name="Bornberg-Bauer E."/>
        </authorList>
    </citation>
    <scope>NUCLEOTIDE SEQUENCE [LARGE SCALE GENOMIC DNA]</scope>
    <source>
        <tissue evidence="7">Whole body</tissue>
    </source>
</reference>
<dbReference type="GO" id="GO:0022857">
    <property type="term" value="F:transmembrane transporter activity"/>
    <property type="evidence" value="ECO:0007669"/>
    <property type="project" value="InterPro"/>
</dbReference>
<sequence>MEWKRKTEPDCTYIVTMIAKRMWKIWKWGIARTVAATVAAHGNSVSVGLCQGYSAVLLPQLQQDGSQLMVTDEEASWIASLGVISNPIGALLAGFLMEIFGRKTTVKLTSLPYIIGWVLISLSDNIFKLYAGRFISGLAVGMATASYVYVAEISQAEQRGMLSASGPVHVSLGVLAVYILGFIAPWQRVAALCTLCALLSFIAMCAVPESPAWLSSHGRPAEALSALVWLRRNPATAEAELSELMETVAKEKNNNCLISPISSKRRNMLAVKNVLKPFLLPTAWKPFIILLLFFAFQEGSGIYIILYYAVNLFQEVGTGLNEYVASIVVGGVRLVMSVVGAILMNSFGRKTLAVVSGLGMAISMVVGGGYEYFYSHLPPTDRPLAWVPLICVLGHVCVSMMGFLQLPWMMNGELFPLAIRGVMGGIVASLAHLFIFVSVKTYPDLMHALGTNGTLWLFGAAALLGAVYCYMFLPETRGKTLREIELEFSPKETCNCEENAKTRYTMKSELSGCNKNEFNRVENGRTPENCDITDVFTVEERYAKFKREGNGTTT</sequence>
<evidence type="ECO:0000256" key="4">
    <source>
        <dbReference type="ARBA" id="ARBA00023136"/>
    </source>
</evidence>
<dbReference type="PROSITE" id="PS00216">
    <property type="entry name" value="SUGAR_TRANSPORT_1"/>
    <property type="match status" value="1"/>
</dbReference>
<dbReference type="PANTHER" id="PTHR48021">
    <property type="match status" value="1"/>
</dbReference>
<comment type="caution">
    <text evidence="7">The sequence shown here is derived from an EMBL/GenBank/DDBJ whole genome shotgun (WGS) entry which is preliminary data.</text>
</comment>
<feature type="transmembrane region" description="Helical" evidence="5">
    <location>
        <begin position="455"/>
        <end position="473"/>
    </location>
</feature>
<feature type="transmembrane region" description="Helical" evidence="5">
    <location>
        <begin position="385"/>
        <end position="405"/>
    </location>
</feature>
<feature type="domain" description="Major facilitator superfamily (MFS) profile" evidence="6">
    <location>
        <begin position="32"/>
        <end position="477"/>
    </location>
</feature>
<feature type="transmembrane region" description="Helical" evidence="5">
    <location>
        <begin position="162"/>
        <end position="183"/>
    </location>
</feature>
<accession>A0A2J7PH27</accession>
<dbReference type="PANTHER" id="PTHR48021:SF32">
    <property type="entry name" value="FACILITATED TREHALOSE TRANSPORTER TRET1-2 HOMOLOG-LIKE PROTEIN"/>
    <property type="match status" value="1"/>
</dbReference>
<feature type="transmembrane region" description="Helical" evidence="5">
    <location>
        <begin position="77"/>
        <end position="97"/>
    </location>
</feature>
<feature type="transmembrane region" description="Helical" evidence="5">
    <location>
        <begin position="322"/>
        <end position="344"/>
    </location>
</feature>
<evidence type="ECO:0000259" key="6">
    <source>
        <dbReference type="PROSITE" id="PS50850"/>
    </source>
</evidence>
<dbReference type="Pfam" id="PF00083">
    <property type="entry name" value="Sugar_tr"/>
    <property type="match status" value="1"/>
</dbReference>
<comment type="subcellular location">
    <subcellularLocation>
        <location evidence="1">Membrane</location>
        <topology evidence="1">Multi-pass membrane protein</topology>
    </subcellularLocation>
</comment>
<evidence type="ECO:0000313" key="8">
    <source>
        <dbReference type="Proteomes" id="UP000235965"/>
    </source>
</evidence>
<dbReference type="InterPro" id="IPR005829">
    <property type="entry name" value="Sugar_transporter_CS"/>
</dbReference>
<dbReference type="AlphaFoldDB" id="A0A2J7PH27"/>
<dbReference type="InterPro" id="IPR020846">
    <property type="entry name" value="MFS_dom"/>
</dbReference>
<dbReference type="PROSITE" id="PS50850">
    <property type="entry name" value="MFS"/>
    <property type="match status" value="1"/>
</dbReference>
<name>A0A2J7PH27_9NEOP</name>
<dbReference type="STRING" id="105785.A0A2J7PH27"/>
<dbReference type="Gene3D" id="1.20.1250.20">
    <property type="entry name" value="MFS general substrate transporter like domains"/>
    <property type="match status" value="1"/>
</dbReference>
<dbReference type="InParanoid" id="A0A2J7PH27"/>
<protein>
    <submittedName>
        <fullName evidence="7">Facilitated trehalose transporter Tret1-2-like protein</fullName>
    </submittedName>
</protein>
<feature type="transmembrane region" description="Helical" evidence="5">
    <location>
        <begin position="287"/>
        <end position="310"/>
    </location>
</feature>
<dbReference type="FunFam" id="1.20.1250.20:FF:000249">
    <property type="entry name" value="facilitated trehalose transporter Tret1"/>
    <property type="match status" value="1"/>
</dbReference>
<dbReference type="InterPro" id="IPR005828">
    <property type="entry name" value="MFS_sugar_transport-like"/>
</dbReference>
<gene>
    <name evidence="7" type="primary">Tret1-2_2</name>
    <name evidence="7" type="ORF">B7P43_G15861</name>
</gene>
<dbReference type="GO" id="GO:0016020">
    <property type="term" value="C:membrane"/>
    <property type="evidence" value="ECO:0007669"/>
    <property type="project" value="UniProtKB-SubCell"/>
</dbReference>
<dbReference type="EMBL" id="NEVH01025154">
    <property type="protein sequence ID" value="PNF15629.1"/>
    <property type="molecule type" value="Genomic_DNA"/>
</dbReference>
<dbReference type="InterPro" id="IPR036259">
    <property type="entry name" value="MFS_trans_sf"/>
</dbReference>
<feature type="transmembrane region" description="Helical" evidence="5">
    <location>
        <begin position="129"/>
        <end position="150"/>
    </location>
</feature>
<evidence type="ECO:0000313" key="7">
    <source>
        <dbReference type="EMBL" id="PNF15629.1"/>
    </source>
</evidence>
<keyword evidence="8" id="KW-1185">Reference proteome</keyword>